<sequence length="579" mass="64595">MAVAIGFNRSLVCELPERRVTRFGSNGWRCCLSSNSSASLYFVRFGSCLKSACPSACCLSSGSGSLSSFFRGIRVSESSISVRRVSNNSNEHSSPASSSSSFSSSRLLEFAHSSSCGLGSNEWDNSRVSVASFSSSSISRRRKRRRKIGVVMALDSWSSRRDFESLSSSSSSSSSSAAEFVEKEGKLNSIADFTRFRDKGAQGAELQTAIISYRKPLPWSLFQPQQVDLVAAVHIADRVYFSSLQKELSTYDRVLYEMVADKNKMQTNRLGKMRWKPPRRVPGRHGGQGFSIIGTIQRLMAQLLTLEFQLECMDYRQENWYHADLDFDTFQVLQRERGETFFSFAKDLTAISSKAITRAALAPGPHLDPWRAKLLWVSRMVPMPLLGLFVIEGVCAPSDAPLKQVPEMKALLELNPAAAFKVFLAKQITTDLTDGASALVENSVIIGERNRVAMDELQEALRDGCKKVAIFYGSGHLPDMDSRLREQFGLEPIGINWRTAWLIKGRDFNPAGSFSEFLSALAKASGWPLNRYQTLSLLLLSTIFALDLWFWELFLMGCNEYIQKSLIFLVGLLDKGWNL</sequence>
<name>A0ABP0X2I4_9BRYO</name>
<dbReference type="PANTHER" id="PTHR35757">
    <property type="entry name" value="THERMOSOME SUBUNIT GAMMA"/>
    <property type="match status" value="1"/>
</dbReference>
<evidence type="ECO:0000313" key="1">
    <source>
        <dbReference type="EMBL" id="CAK9273318.1"/>
    </source>
</evidence>
<dbReference type="PANTHER" id="PTHR35757:SF1">
    <property type="entry name" value="THERMOSOME SUBUNIT GAMMA"/>
    <property type="match status" value="1"/>
</dbReference>
<dbReference type="EMBL" id="OZ020100">
    <property type="protein sequence ID" value="CAK9273318.1"/>
    <property type="molecule type" value="Genomic_DNA"/>
</dbReference>
<evidence type="ECO:0000313" key="2">
    <source>
        <dbReference type="Proteomes" id="UP001497444"/>
    </source>
</evidence>
<organism evidence="1 2">
    <name type="scientific">Sphagnum jensenii</name>
    <dbReference type="NCBI Taxonomy" id="128206"/>
    <lineage>
        <taxon>Eukaryota</taxon>
        <taxon>Viridiplantae</taxon>
        <taxon>Streptophyta</taxon>
        <taxon>Embryophyta</taxon>
        <taxon>Bryophyta</taxon>
        <taxon>Sphagnophytina</taxon>
        <taxon>Sphagnopsida</taxon>
        <taxon>Sphagnales</taxon>
        <taxon>Sphagnaceae</taxon>
        <taxon>Sphagnum</taxon>
    </lineage>
</organism>
<accession>A0ABP0X2I4</accession>
<protein>
    <submittedName>
        <fullName evidence="1">Uncharacterized protein</fullName>
    </submittedName>
</protein>
<reference evidence="1" key="1">
    <citation type="submission" date="2024-02" db="EMBL/GenBank/DDBJ databases">
        <authorList>
            <consortium name="ELIXIR-Norway"/>
            <consortium name="Elixir Norway"/>
        </authorList>
    </citation>
    <scope>NUCLEOTIDE SEQUENCE</scope>
</reference>
<proteinExistence type="predicted"/>
<gene>
    <name evidence="1" type="ORF">CSSPJE1EN1_LOCUS18796</name>
</gene>
<keyword evidence="2" id="KW-1185">Reference proteome</keyword>
<dbReference type="Proteomes" id="UP001497444">
    <property type="component" value="Chromosome 5"/>
</dbReference>